<evidence type="ECO:0000256" key="3">
    <source>
        <dbReference type="ARBA" id="ARBA00022801"/>
    </source>
</evidence>
<evidence type="ECO:0000313" key="7">
    <source>
        <dbReference type="Proteomes" id="UP000013378"/>
    </source>
</evidence>
<dbReference type="CDD" id="cd01092">
    <property type="entry name" value="APP-like"/>
    <property type="match status" value="1"/>
</dbReference>
<dbReference type="InterPro" id="IPR001714">
    <property type="entry name" value="Pept_M24_MAP"/>
</dbReference>
<feature type="domain" description="Creatinase N-terminal" evidence="5">
    <location>
        <begin position="4"/>
        <end position="127"/>
    </location>
</feature>
<proteinExistence type="inferred from homology"/>
<dbReference type="InterPro" id="IPR000994">
    <property type="entry name" value="Pept_M24"/>
</dbReference>
<dbReference type="PRINTS" id="PR00599">
    <property type="entry name" value="MAPEPTIDASE"/>
</dbReference>
<dbReference type="InterPro" id="IPR050659">
    <property type="entry name" value="Peptidase_M24B"/>
</dbReference>
<dbReference type="InterPro" id="IPR036005">
    <property type="entry name" value="Creatinase/aminopeptidase-like"/>
</dbReference>
<evidence type="ECO:0000256" key="1">
    <source>
        <dbReference type="ARBA" id="ARBA00008766"/>
    </source>
</evidence>
<dbReference type="eggNOG" id="COG0006">
    <property type="taxonomic scope" value="Bacteria"/>
</dbReference>
<dbReference type="EMBL" id="ARZA01000244">
    <property type="protein sequence ID" value="EOC99757.1"/>
    <property type="molecule type" value="Genomic_DNA"/>
</dbReference>
<accession>R1ARH9</accession>
<dbReference type="InterPro" id="IPR029149">
    <property type="entry name" value="Creatin/AminoP/Spt16_N"/>
</dbReference>
<dbReference type="SUPFAM" id="SSF55920">
    <property type="entry name" value="Creatinase/aminopeptidase"/>
    <property type="match status" value="1"/>
</dbReference>
<dbReference type="Pfam" id="PF00557">
    <property type="entry name" value="Peptidase_M24"/>
    <property type="match status" value="1"/>
</dbReference>
<dbReference type="PATRIC" id="fig|1304284.3.peg.2159"/>
<dbReference type="RefSeq" id="WP_006316039.1">
    <property type="nucleotide sequence ID" value="NZ_ARZA01000244.1"/>
</dbReference>
<dbReference type="PROSITE" id="PS00491">
    <property type="entry name" value="PROLINE_PEPTIDASE"/>
    <property type="match status" value="1"/>
</dbReference>
<dbReference type="Gene3D" id="3.90.230.10">
    <property type="entry name" value="Creatinase/methionine aminopeptidase superfamily"/>
    <property type="match status" value="1"/>
</dbReference>
<dbReference type="PANTHER" id="PTHR46112:SF3">
    <property type="entry name" value="AMINOPEPTIDASE YPDF"/>
    <property type="match status" value="1"/>
</dbReference>
<dbReference type="InterPro" id="IPR000587">
    <property type="entry name" value="Creatinase_N"/>
</dbReference>
<name>R1ARH9_9FIRM</name>
<dbReference type="OrthoDB" id="9806388at2"/>
<protein>
    <submittedName>
        <fullName evidence="6">Aminopeptidase YpdF (MP-, MA-, MS-, AP-, NP-specific)</fullName>
    </submittedName>
</protein>
<dbReference type="GO" id="GO:0004177">
    <property type="term" value="F:aminopeptidase activity"/>
    <property type="evidence" value="ECO:0007669"/>
    <property type="project" value="UniProtKB-KW"/>
</dbReference>
<evidence type="ECO:0000256" key="2">
    <source>
        <dbReference type="ARBA" id="ARBA00022723"/>
    </source>
</evidence>
<reference evidence="6 7" key="1">
    <citation type="journal article" date="2015" name="Geomicrobiol. J.">
        <title>Caldisalinibacter kiritimatiensis gen. nov., sp. nov., a moderately thermohalophilic thiosulfate-reducing bacterium from a hypersaline microbial mat.</title>
        <authorList>
            <person name="Ben Hania W."/>
            <person name="Joseph M."/>
            <person name="Fiebig A."/>
            <person name="Bunk B."/>
            <person name="Klenk H.-P."/>
            <person name="Fardeau M.-L."/>
            <person name="Spring S."/>
        </authorList>
    </citation>
    <scope>NUCLEOTIDE SEQUENCE [LARGE SCALE GENOMIC DNA]</scope>
    <source>
        <strain evidence="6 7">L21-TH-D2</strain>
    </source>
</reference>
<dbReference type="PANTHER" id="PTHR46112">
    <property type="entry name" value="AMINOPEPTIDASE"/>
    <property type="match status" value="1"/>
</dbReference>
<dbReference type="Gene3D" id="3.40.350.10">
    <property type="entry name" value="Creatinase/prolidase N-terminal domain"/>
    <property type="match status" value="1"/>
</dbReference>
<organism evidence="6 7">
    <name type="scientific">Caldisalinibacter kiritimatiensis</name>
    <dbReference type="NCBI Taxonomy" id="1304284"/>
    <lineage>
        <taxon>Bacteria</taxon>
        <taxon>Bacillati</taxon>
        <taxon>Bacillota</taxon>
        <taxon>Tissierellia</taxon>
        <taxon>Tissierellales</taxon>
        <taxon>Thermohalobacteraceae</taxon>
        <taxon>Caldisalinibacter</taxon>
    </lineage>
</organism>
<comment type="caution">
    <text evidence="6">The sequence shown here is derived from an EMBL/GenBank/DDBJ whole genome shotgun (WGS) entry which is preliminary data.</text>
</comment>
<dbReference type="Pfam" id="PF01321">
    <property type="entry name" value="Creatinase_N"/>
    <property type="match status" value="1"/>
</dbReference>
<dbReference type="GO" id="GO:0008235">
    <property type="term" value="F:metalloexopeptidase activity"/>
    <property type="evidence" value="ECO:0007669"/>
    <property type="project" value="UniProtKB-ARBA"/>
</dbReference>
<evidence type="ECO:0000259" key="5">
    <source>
        <dbReference type="Pfam" id="PF01321"/>
    </source>
</evidence>
<dbReference type="Proteomes" id="UP000013378">
    <property type="component" value="Unassembled WGS sequence"/>
</dbReference>
<sequence length="357" mass="40527">MNNRIEKLRKKMEELNCDWTLIFKPENRRYFSGFTGTTGYVLISNNNQMFATDFRYTEQAETQCKGYEIKEINKQKNIFSLLKELKIERLGIEDEFITYQFVNNIKEKVGDIKLVPLKGALNDIRMIKDSQEIEYIQKAAEITDKALEYMLKQIKVGMTEREVAVELEYQMKKLGAEGPSFEFIVASGKRSSMPHGVASDKVIEAGDLVTIDMGCIYKGYCSDMTRTFVMGKANEEQEKIYNIVLNAQEEVLKSIKPGKTGFELDKIARDIITNEGYGPRFGHSLGHGVGLEVHEQPYLVQHEMGKIELKPGMVITDEPGIYIPGFGGVRIEDLVVVTEDGCKVLSKSTKQLIEVNN</sequence>
<keyword evidence="2" id="KW-0479">Metal-binding</keyword>
<comment type="similarity">
    <text evidence="1">Belongs to the peptidase M24B family.</text>
</comment>
<keyword evidence="6" id="KW-0031">Aminopeptidase</keyword>
<dbReference type="GO" id="GO:0046872">
    <property type="term" value="F:metal ion binding"/>
    <property type="evidence" value="ECO:0007669"/>
    <property type="project" value="UniProtKB-KW"/>
</dbReference>
<evidence type="ECO:0000313" key="6">
    <source>
        <dbReference type="EMBL" id="EOC99757.1"/>
    </source>
</evidence>
<keyword evidence="6" id="KW-0645">Protease</keyword>
<evidence type="ECO:0000259" key="4">
    <source>
        <dbReference type="Pfam" id="PF00557"/>
    </source>
</evidence>
<feature type="domain" description="Peptidase M24" evidence="4">
    <location>
        <begin position="134"/>
        <end position="339"/>
    </location>
</feature>
<gene>
    <name evidence="6" type="ORF">L21TH_2204</name>
</gene>
<keyword evidence="3" id="KW-0378">Hydrolase</keyword>
<dbReference type="AlphaFoldDB" id="R1ARH9"/>
<dbReference type="FunFam" id="3.90.230.10:FF:000014">
    <property type="entry name" value="Aminopeptidase P family protein"/>
    <property type="match status" value="1"/>
</dbReference>
<keyword evidence="7" id="KW-1185">Reference proteome</keyword>
<dbReference type="STRING" id="1304284.L21TH_2204"/>
<dbReference type="InterPro" id="IPR001131">
    <property type="entry name" value="Peptidase_M24B_aminopep-P_CS"/>
</dbReference>